<keyword evidence="2" id="KW-0472">Membrane</keyword>
<reference evidence="4" key="1">
    <citation type="submission" date="2025-08" db="UniProtKB">
        <authorList>
            <consortium name="RefSeq"/>
        </authorList>
    </citation>
    <scope>IDENTIFICATION</scope>
    <source>
        <tissue evidence="4">Whole blood</tissue>
    </source>
</reference>
<accession>A0A8M1EYZ5</accession>
<dbReference type="RefSeq" id="XP_040476338.1">
    <property type="nucleotide sequence ID" value="XM_040620404.1"/>
</dbReference>
<gene>
    <name evidence="4" type="primary">LOC103664260</name>
</gene>
<dbReference type="KEGG" id="umr:103664260"/>
<keyword evidence="2" id="KW-0812">Transmembrane</keyword>
<dbReference type="GeneID" id="103664260"/>
<evidence type="ECO:0000313" key="3">
    <source>
        <dbReference type="Proteomes" id="UP000261680"/>
    </source>
</evidence>
<evidence type="ECO:0000256" key="2">
    <source>
        <dbReference type="SAM" id="Phobius"/>
    </source>
</evidence>
<name>A0A8M1EYZ5_URSMA</name>
<feature type="transmembrane region" description="Helical" evidence="2">
    <location>
        <begin position="159"/>
        <end position="184"/>
    </location>
</feature>
<sequence>MLLAYMALNMPGSDLERHTQLLLSQLQHLEPTEPEAGAPAPQQDPEPQQELAPAATVVPAAASEPELAEPITAAGAQQSDRAAIPLAMAGPVQLVVTALIHSPELGEPAETLPVPEVEQGPAPATGVAAGPEQPPASVEEPALAPEQQLVLAAAPKDAFAFPVVALFVILVCLIPLYCGLIYFVL</sequence>
<protein>
    <submittedName>
        <fullName evidence="4">Ral guanine nucleotide dissociation stimulator-like</fullName>
    </submittedName>
</protein>
<evidence type="ECO:0000313" key="4">
    <source>
        <dbReference type="RefSeq" id="XP_040476338.1"/>
    </source>
</evidence>
<dbReference type="OrthoDB" id="10530897at2759"/>
<feature type="region of interest" description="Disordered" evidence="1">
    <location>
        <begin position="107"/>
        <end position="138"/>
    </location>
</feature>
<dbReference type="Proteomes" id="UP000261680">
    <property type="component" value="Unplaced"/>
</dbReference>
<feature type="compositionally biased region" description="Low complexity" evidence="1">
    <location>
        <begin position="120"/>
        <end position="131"/>
    </location>
</feature>
<feature type="region of interest" description="Disordered" evidence="1">
    <location>
        <begin position="32"/>
        <end position="61"/>
    </location>
</feature>
<proteinExistence type="predicted"/>
<dbReference type="AlphaFoldDB" id="A0A8M1EYZ5"/>
<organism evidence="3 4">
    <name type="scientific">Ursus maritimus</name>
    <name type="common">Polar bear</name>
    <name type="synonym">Thalarctos maritimus</name>
    <dbReference type="NCBI Taxonomy" id="29073"/>
    <lineage>
        <taxon>Eukaryota</taxon>
        <taxon>Metazoa</taxon>
        <taxon>Chordata</taxon>
        <taxon>Craniata</taxon>
        <taxon>Vertebrata</taxon>
        <taxon>Euteleostomi</taxon>
        <taxon>Mammalia</taxon>
        <taxon>Eutheria</taxon>
        <taxon>Laurasiatheria</taxon>
        <taxon>Carnivora</taxon>
        <taxon>Caniformia</taxon>
        <taxon>Ursidae</taxon>
        <taxon>Ursus</taxon>
    </lineage>
</organism>
<keyword evidence="2" id="KW-1133">Transmembrane helix</keyword>
<evidence type="ECO:0000256" key="1">
    <source>
        <dbReference type="SAM" id="MobiDB-lite"/>
    </source>
</evidence>
<keyword evidence="3" id="KW-1185">Reference proteome</keyword>